<dbReference type="Gene3D" id="1.20.1250.20">
    <property type="entry name" value="MFS general substrate transporter like domains"/>
    <property type="match status" value="1"/>
</dbReference>
<evidence type="ECO:0000256" key="4">
    <source>
        <dbReference type="ARBA" id="ARBA00023136"/>
    </source>
</evidence>
<comment type="caution">
    <text evidence="7">The sequence shown here is derived from an EMBL/GenBank/DDBJ whole genome shotgun (WGS) entry which is preliminary data.</text>
</comment>
<feature type="transmembrane region" description="Helical" evidence="5">
    <location>
        <begin position="180"/>
        <end position="197"/>
    </location>
</feature>
<sequence length="494" mass="54517">MSRWFAPHPYPLPSTFSEINIVLTNTTSLSQVTWSGSNDPSNPLNWARRQKWTATLLIASFTFISPLASTMMAPALPDMAREYAMGSRAQEALLMSIFLIAYAVGPFLLGPLSEMYGRVAVVQLANLEFVIFNLACGFARSADQMLAFRFLSGLGASAPQSLGGGVLSDCWRAEERGRALAIYSLAPFMGMVVGPIVGGQITQWTTWRWIFWGTSIVDVAIQILALLFLKETYGPKILLIKARKLRHETGKTSLHTKWEEPDRTFWHILRQNLVRPFIMLATQPAIQALALYRAYIYGLMYLVLATFPMVFQNSYGMSVSEASLNYISLGIGFAIGLQICAPMIDKIYTRLAAYYQEPGRPEFRIPLMFPGGMLVPIGLLMYGWTAEQQTHWIAPNVGALVFATGCIISFQCAQSYVVDAYTTYAASATGAAAFVRTLAGFGFPLFAPAMYARLGVGWGTSVLAFVSIIVGLLSPVLLWRHGQRMRARSTYCAG</sequence>
<name>A0ABR4P1K0_9HELO</name>
<evidence type="ECO:0000313" key="8">
    <source>
        <dbReference type="Proteomes" id="UP001629113"/>
    </source>
</evidence>
<feature type="transmembrane region" description="Helical" evidence="5">
    <location>
        <begin position="52"/>
        <end position="71"/>
    </location>
</feature>
<feature type="transmembrane region" description="Helical" evidence="5">
    <location>
        <begin position="392"/>
        <end position="412"/>
    </location>
</feature>
<evidence type="ECO:0000256" key="3">
    <source>
        <dbReference type="ARBA" id="ARBA00022989"/>
    </source>
</evidence>
<proteinExistence type="predicted"/>
<evidence type="ECO:0000256" key="1">
    <source>
        <dbReference type="ARBA" id="ARBA00004141"/>
    </source>
</evidence>
<organism evidence="7 8">
    <name type="scientific">Phlyctema vagabunda</name>
    <dbReference type="NCBI Taxonomy" id="108571"/>
    <lineage>
        <taxon>Eukaryota</taxon>
        <taxon>Fungi</taxon>
        <taxon>Dikarya</taxon>
        <taxon>Ascomycota</taxon>
        <taxon>Pezizomycotina</taxon>
        <taxon>Leotiomycetes</taxon>
        <taxon>Helotiales</taxon>
        <taxon>Dermateaceae</taxon>
        <taxon>Phlyctema</taxon>
    </lineage>
</organism>
<dbReference type="InterPro" id="IPR020846">
    <property type="entry name" value="MFS_dom"/>
</dbReference>
<evidence type="ECO:0000313" key="7">
    <source>
        <dbReference type="EMBL" id="KAL3417173.1"/>
    </source>
</evidence>
<feature type="transmembrane region" description="Helical" evidence="5">
    <location>
        <begin position="92"/>
        <end position="109"/>
    </location>
</feature>
<dbReference type="EMBL" id="JBFCZG010000011">
    <property type="protein sequence ID" value="KAL3417173.1"/>
    <property type="molecule type" value="Genomic_DNA"/>
</dbReference>
<dbReference type="PANTHER" id="PTHR23502:SF60">
    <property type="entry name" value="MAJOR FACILITATOR SUPERFAMILY (MFS) PROFILE DOMAIN-CONTAINING PROTEIN-RELATED"/>
    <property type="match status" value="1"/>
</dbReference>
<dbReference type="InterPro" id="IPR036259">
    <property type="entry name" value="MFS_trans_sf"/>
</dbReference>
<feature type="domain" description="Major facilitator superfamily (MFS) profile" evidence="6">
    <location>
        <begin position="54"/>
        <end position="486"/>
    </location>
</feature>
<evidence type="ECO:0000256" key="2">
    <source>
        <dbReference type="ARBA" id="ARBA00022692"/>
    </source>
</evidence>
<dbReference type="Pfam" id="PF07690">
    <property type="entry name" value="MFS_1"/>
    <property type="match status" value="1"/>
</dbReference>
<dbReference type="PANTHER" id="PTHR23502">
    <property type="entry name" value="MAJOR FACILITATOR SUPERFAMILY"/>
    <property type="match status" value="1"/>
</dbReference>
<dbReference type="InterPro" id="IPR011701">
    <property type="entry name" value="MFS"/>
</dbReference>
<comment type="subcellular location">
    <subcellularLocation>
        <location evidence="1">Membrane</location>
        <topology evidence="1">Multi-pass membrane protein</topology>
    </subcellularLocation>
</comment>
<feature type="transmembrane region" description="Helical" evidence="5">
    <location>
        <begin position="458"/>
        <end position="479"/>
    </location>
</feature>
<feature type="transmembrane region" description="Helical" evidence="5">
    <location>
        <begin position="209"/>
        <end position="229"/>
    </location>
</feature>
<dbReference type="Proteomes" id="UP001629113">
    <property type="component" value="Unassembled WGS sequence"/>
</dbReference>
<feature type="transmembrane region" description="Helical" evidence="5">
    <location>
        <begin position="323"/>
        <end position="344"/>
    </location>
</feature>
<evidence type="ECO:0000259" key="6">
    <source>
        <dbReference type="PROSITE" id="PS50850"/>
    </source>
</evidence>
<keyword evidence="3 5" id="KW-1133">Transmembrane helix</keyword>
<dbReference type="SUPFAM" id="SSF103473">
    <property type="entry name" value="MFS general substrate transporter"/>
    <property type="match status" value="1"/>
</dbReference>
<dbReference type="PRINTS" id="PR01036">
    <property type="entry name" value="TCRTETB"/>
</dbReference>
<accession>A0ABR4P1K0</accession>
<reference evidence="7 8" key="1">
    <citation type="submission" date="2024-06" db="EMBL/GenBank/DDBJ databases">
        <title>Complete genome of Phlyctema vagabunda strain 19-DSS-EL-015.</title>
        <authorList>
            <person name="Fiorenzani C."/>
        </authorList>
    </citation>
    <scope>NUCLEOTIDE SEQUENCE [LARGE SCALE GENOMIC DNA]</scope>
    <source>
        <strain evidence="7 8">19-DSS-EL-015</strain>
    </source>
</reference>
<gene>
    <name evidence="7" type="ORF">PVAG01_11173</name>
</gene>
<keyword evidence="2 5" id="KW-0812">Transmembrane</keyword>
<keyword evidence="8" id="KW-1185">Reference proteome</keyword>
<feature type="transmembrane region" description="Helical" evidence="5">
    <location>
        <begin position="365"/>
        <end position="386"/>
    </location>
</feature>
<dbReference type="CDD" id="cd17323">
    <property type="entry name" value="MFS_Tpo1_MDR_like"/>
    <property type="match status" value="1"/>
</dbReference>
<keyword evidence="4 5" id="KW-0472">Membrane</keyword>
<protein>
    <submittedName>
        <fullName evidence="7">MFS multidrug transporter</fullName>
    </submittedName>
</protein>
<feature type="transmembrane region" description="Helical" evidence="5">
    <location>
        <begin position="424"/>
        <end position="446"/>
    </location>
</feature>
<dbReference type="PROSITE" id="PS50850">
    <property type="entry name" value="MFS"/>
    <property type="match status" value="1"/>
</dbReference>
<evidence type="ECO:0000256" key="5">
    <source>
        <dbReference type="SAM" id="Phobius"/>
    </source>
</evidence>
<feature type="transmembrane region" description="Helical" evidence="5">
    <location>
        <begin position="294"/>
        <end position="311"/>
    </location>
</feature>